<evidence type="ECO:0000256" key="1">
    <source>
        <dbReference type="ARBA" id="ARBA00004651"/>
    </source>
</evidence>
<dbReference type="GO" id="GO:0019646">
    <property type="term" value="P:aerobic electron transport chain"/>
    <property type="evidence" value="ECO:0007669"/>
    <property type="project" value="TreeGrafter"/>
</dbReference>
<evidence type="ECO:0000256" key="7">
    <source>
        <dbReference type="ARBA" id="ARBA00022723"/>
    </source>
</evidence>
<keyword evidence="3" id="KW-0813">Transport</keyword>
<evidence type="ECO:0000256" key="5">
    <source>
        <dbReference type="ARBA" id="ARBA00022617"/>
    </source>
</evidence>
<feature type="transmembrane region" description="Helical" evidence="13">
    <location>
        <begin position="158"/>
        <end position="178"/>
    </location>
</feature>
<feature type="transmembrane region" description="Helical" evidence="13">
    <location>
        <begin position="83"/>
        <end position="103"/>
    </location>
</feature>
<dbReference type="GO" id="GO:0005886">
    <property type="term" value="C:plasma membrane"/>
    <property type="evidence" value="ECO:0007669"/>
    <property type="project" value="UniProtKB-SubCell"/>
</dbReference>
<feature type="transmembrane region" description="Helical" evidence="13">
    <location>
        <begin position="299"/>
        <end position="322"/>
    </location>
</feature>
<evidence type="ECO:0000256" key="3">
    <source>
        <dbReference type="ARBA" id="ARBA00022448"/>
    </source>
</evidence>
<evidence type="ECO:0000256" key="13">
    <source>
        <dbReference type="SAM" id="Phobius"/>
    </source>
</evidence>
<keyword evidence="9 13" id="KW-1133">Transmembrane helix</keyword>
<dbReference type="GO" id="GO:0009055">
    <property type="term" value="F:electron transfer activity"/>
    <property type="evidence" value="ECO:0007669"/>
    <property type="project" value="TreeGrafter"/>
</dbReference>
<evidence type="ECO:0000256" key="8">
    <source>
        <dbReference type="ARBA" id="ARBA00022982"/>
    </source>
</evidence>
<feature type="transmembrane region" description="Helical" evidence="13">
    <location>
        <begin position="199"/>
        <end position="217"/>
    </location>
</feature>
<dbReference type="OrthoDB" id="9776710at2"/>
<dbReference type="GO" id="GO:0070069">
    <property type="term" value="C:cytochrome complex"/>
    <property type="evidence" value="ECO:0007669"/>
    <property type="project" value="TreeGrafter"/>
</dbReference>
<dbReference type="Pfam" id="PF02322">
    <property type="entry name" value="Cyt_bd_oxida_II"/>
    <property type="match status" value="1"/>
</dbReference>
<evidence type="ECO:0000256" key="12">
    <source>
        <dbReference type="SAM" id="MobiDB-lite"/>
    </source>
</evidence>
<dbReference type="PIRSF" id="PIRSF000267">
    <property type="entry name" value="Cyt_oxidse_sub2"/>
    <property type="match status" value="1"/>
</dbReference>
<organism evidence="14 15">
    <name type="scientific">Trebonia kvetii</name>
    <dbReference type="NCBI Taxonomy" id="2480626"/>
    <lineage>
        <taxon>Bacteria</taxon>
        <taxon>Bacillati</taxon>
        <taxon>Actinomycetota</taxon>
        <taxon>Actinomycetes</taxon>
        <taxon>Streptosporangiales</taxon>
        <taxon>Treboniaceae</taxon>
        <taxon>Trebonia</taxon>
    </lineage>
</organism>
<evidence type="ECO:0000256" key="9">
    <source>
        <dbReference type="ARBA" id="ARBA00022989"/>
    </source>
</evidence>
<feature type="transmembrane region" description="Helical" evidence="13">
    <location>
        <begin position="6"/>
        <end position="25"/>
    </location>
</feature>
<proteinExistence type="inferred from homology"/>
<comment type="caution">
    <text evidence="14">The sequence shown here is derived from an EMBL/GenBank/DDBJ whole genome shotgun (WGS) entry which is preliminary data.</text>
</comment>
<comment type="subcellular location">
    <subcellularLocation>
        <location evidence="1">Cell membrane</location>
        <topology evidence="1">Multi-pass membrane protein</topology>
    </subcellularLocation>
</comment>
<dbReference type="AlphaFoldDB" id="A0A6P2BQG2"/>
<dbReference type="GO" id="GO:0016682">
    <property type="term" value="F:oxidoreductase activity, acting on diphenols and related substances as donors, oxygen as acceptor"/>
    <property type="evidence" value="ECO:0007669"/>
    <property type="project" value="TreeGrafter"/>
</dbReference>
<evidence type="ECO:0000256" key="2">
    <source>
        <dbReference type="ARBA" id="ARBA00007543"/>
    </source>
</evidence>
<feature type="transmembrane region" description="Helical" evidence="13">
    <location>
        <begin position="115"/>
        <end position="138"/>
    </location>
</feature>
<keyword evidence="10" id="KW-0408">Iron</keyword>
<dbReference type="NCBIfam" id="TIGR00203">
    <property type="entry name" value="cydB"/>
    <property type="match status" value="1"/>
</dbReference>
<evidence type="ECO:0000256" key="6">
    <source>
        <dbReference type="ARBA" id="ARBA00022692"/>
    </source>
</evidence>
<evidence type="ECO:0000313" key="14">
    <source>
        <dbReference type="EMBL" id="TVZ00405.1"/>
    </source>
</evidence>
<name>A0A6P2BQG2_9ACTN</name>
<evidence type="ECO:0000313" key="15">
    <source>
        <dbReference type="Proteomes" id="UP000460272"/>
    </source>
</evidence>
<evidence type="ECO:0000256" key="10">
    <source>
        <dbReference type="ARBA" id="ARBA00023004"/>
    </source>
</evidence>
<keyword evidence="6 13" id="KW-0812">Transmembrane</keyword>
<keyword evidence="11 13" id="KW-0472">Membrane</keyword>
<dbReference type="RefSeq" id="WP_145861192.1">
    <property type="nucleotide sequence ID" value="NZ_RPFW01000009.1"/>
</dbReference>
<feature type="region of interest" description="Disordered" evidence="12">
    <location>
        <begin position="331"/>
        <end position="364"/>
    </location>
</feature>
<dbReference type="Proteomes" id="UP000460272">
    <property type="component" value="Unassembled WGS sequence"/>
</dbReference>
<keyword evidence="5" id="KW-0349">Heme</keyword>
<keyword evidence="7" id="KW-0479">Metal-binding</keyword>
<comment type="similarity">
    <text evidence="2">Belongs to the cytochrome ubiquinol oxidase subunit 2 family.</text>
</comment>
<dbReference type="PANTHER" id="PTHR43141:SF5">
    <property type="entry name" value="CYTOCHROME BD-I UBIQUINOL OXIDASE SUBUNIT 2"/>
    <property type="match status" value="1"/>
</dbReference>
<feature type="transmembrane region" description="Helical" evidence="13">
    <location>
        <begin position="250"/>
        <end position="268"/>
    </location>
</feature>
<keyword evidence="15" id="KW-1185">Reference proteome</keyword>
<dbReference type="EMBL" id="RPFW01000009">
    <property type="protein sequence ID" value="TVZ00405.1"/>
    <property type="molecule type" value="Genomic_DNA"/>
</dbReference>
<protein>
    <submittedName>
        <fullName evidence="14">Cytochrome d ubiquinol oxidase subunit II</fullName>
    </submittedName>
</protein>
<dbReference type="GO" id="GO:0046872">
    <property type="term" value="F:metal ion binding"/>
    <property type="evidence" value="ECO:0007669"/>
    <property type="project" value="UniProtKB-KW"/>
</dbReference>
<dbReference type="PANTHER" id="PTHR43141">
    <property type="entry name" value="CYTOCHROME BD2 SUBUNIT II"/>
    <property type="match status" value="1"/>
</dbReference>
<accession>A0A6P2BQG2</accession>
<keyword evidence="8" id="KW-0249">Electron transport</keyword>
<evidence type="ECO:0000256" key="4">
    <source>
        <dbReference type="ARBA" id="ARBA00022475"/>
    </source>
</evidence>
<dbReference type="InterPro" id="IPR003317">
    <property type="entry name" value="Cyt-d_oxidase_su2"/>
</dbReference>
<gene>
    <name evidence="14" type="primary">cydB</name>
    <name evidence="14" type="ORF">EAS64_37880</name>
</gene>
<evidence type="ECO:0000256" key="11">
    <source>
        <dbReference type="ARBA" id="ARBA00023136"/>
    </source>
</evidence>
<keyword evidence="4" id="KW-1003">Cell membrane</keyword>
<reference evidence="14 15" key="1">
    <citation type="submission" date="2018-11" db="EMBL/GenBank/DDBJ databases">
        <title>Trebonia kvetii gen.nov., sp.nov., a novel acidophilic actinobacterium, and proposal of the new actinobacterial family Treboniaceae fam. nov.</title>
        <authorList>
            <person name="Rapoport D."/>
            <person name="Sagova-Mareckova M."/>
            <person name="Sedlacek I."/>
            <person name="Provaznik J."/>
            <person name="Kralova S."/>
            <person name="Pavlinic D."/>
            <person name="Benes V."/>
            <person name="Kopecky J."/>
        </authorList>
    </citation>
    <scope>NUCLEOTIDE SEQUENCE [LARGE SCALE GENOMIC DNA]</scope>
    <source>
        <strain evidence="14 15">15Tr583</strain>
    </source>
</reference>
<feature type="compositionally biased region" description="Basic and acidic residues" evidence="12">
    <location>
        <begin position="341"/>
        <end position="350"/>
    </location>
</feature>
<sequence>MSSFVPFWFIVIAILWTGFFVLEGFDFGVGMLHSVVGRDEAGRRAAINTIGPLWDGNEVWLIVAGAAMFAAFPGWYATMFSGMYLALVLLLGCLIIRGVAFEYRGKRDAARWRRTWDVGLTVGSVLAPLLFGIALGDLLHGLPINSAQNYTGSFWDLLQPYAVFTGVTIVLVCLLHGANFLSLKTTGDEHERSRRIARRVAPVTCAFVIGFIIWTHIEASSAFFLNVIELLAILAALAAVSLVYARRDGFAFAATCVTIAACIITLFVDLYPNVMVSSTNAAYNLTVHNTASPPYSLKAMTIVVIIFLPLVLGYQAWTYYVFRRRVSASEFRPGAAPAEVPEPRAAEPPRRRSVRPWGRVTPRA</sequence>
<feature type="transmembrane region" description="Helical" evidence="13">
    <location>
        <begin position="223"/>
        <end position="243"/>
    </location>
</feature>